<comment type="caution">
    <text evidence="1">The sequence shown here is derived from an EMBL/GenBank/DDBJ whole genome shotgun (WGS) entry which is preliminary data.</text>
</comment>
<protein>
    <submittedName>
        <fullName evidence="1">Uncharacterized protein</fullName>
    </submittedName>
</protein>
<name>A0A4C1ZIV0_EUMVA</name>
<sequence>MGVPSFWPGWGRRASHSFVSFYHEPHSTDIAFCHHRRRESFTQINNQISATMFDLVKLVINYKSRLEIDDANRHAPKSMFQRGPMSNFRCARATGCHAAPAAVGDDAALKACPSVRKFS</sequence>
<dbReference type="Proteomes" id="UP000299102">
    <property type="component" value="Unassembled WGS sequence"/>
</dbReference>
<keyword evidence="2" id="KW-1185">Reference proteome</keyword>
<evidence type="ECO:0000313" key="2">
    <source>
        <dbReference type="Proteomes" id="UP000299102"/>
    </source>
</evidence>
<dbReference type="AlphaFoldDB" id="A0A4C1ZIV0"/>
<gene>
    <name evidence="1" type="ORF">EVAR_56893_1</name>
</gene>
<evidence type="ECO:0000313" key="1">
    <source>
        <dbReference type="EMBL" id="GBP88416.1"/>
    </source>
</evidence>
<dbReference type="EMBL" id="BGZK01001931">
    <property type="protein sequence ID" value="GBP88416.1"/>
    <property type="molecule type" value="Genomic_DNA"/>
</dbReference>
<reference evidence="1 2" key="1">
    <citation type="journal article" date="2019" name="Commun. Biol.">
        <title>The bagworm genome reveals a unique fibroin gene that provides high tensile strength.</title>
        <authorList>
            <person name="Kono N."/>
            <person name="Nakamura H."/>
            <person name="Ohtoshi R."/>
            <person name="Tomita M."/>
            <person name="Numata K."/>
            <person name="Arakawa K."/>
        </authorList>
    </citation>
    <scope>NUCLEOTIDE SEQUENCE [LARGE SCALE GENOMIC DNA]</scope>
</reference>
<proteinExistence type="predicted"/>
<accession>A0A4C1ZIV0</accession>
<organism evidence="1 2">
    <name type="scientific">Eumeta variegata</name>
    <name type="common">Bagworm moth</name>
    <name type="synonym">Eumeta japonica</name>
    <dbReference type="NCBI Taxonomy" id="151549"/>
    <lineage>
        <taxon>Eukaryota</taxon>
        <taxon>Metazoa</taxon>
        <taxon>Ecdysozoa</taxon>
        <taxon>Arthropoda</taxon>
        <taxon>Hexapoda</taxon>
        <taxon>Insecta</taxon>
        <taxon>Pterygota</taxon>
        <taxon>Neoptera</taxon>
        <taxon>Endopterygota</taxon>
        <taxon>Lepidoptera</taxon>
        <taxon>Glossata</taxon>
        <taxon>Ditrysia</taxon>
        <taxon>Tineoidea</taxon>
        <taxon>Psychidae</taxon>
        <taxon>Oiketicinae</taxon>
        <taxon>Eumeta</taxon>
    </lineage>
</organism>